<protein>
    <submittedName>
        <fullName evidence="1">Uncharacterized protein</fullName>
    </submittedName>
</protein>
<dbReference type="Proteomes" id="UP000028134">
    <property type="component" value="Unassembled WGS sequence"/>
</dbReference>
<name>A0A078QZQ6_PHOVU</name>
<proteinExistence type="predicted"/>
<dbReference type="PATRIC" id="fig|1339350.3.peg.3362"/>
<organism evidence="1 2">
    <name type="scientific">Phocaeicola vulgatus str. 3775 SL</name>
    <name type="common">B</name>
    <name type="synonym">iv</name>
    <dbReference type="NCBI Taxonomy" id="1339350"/>
    <lineage>
        <taxon>Bacteria</taxon>
        <taxon>Pseudomonadati</taxon>
        <taxon>Bacteroidota</taxon>
        <taxon>Bacteroidia</taxon>
        <taxon>Bacteroidales</taxon>
        <taxon>Bacteroidaceae</taxon>
        <taxon>Phocaeicola</taxon>
    </lineage>
</organism>
<evidence type="ECO:0000313" key="1">
    <source>
        <dbReference type="EMBL" id="KDS27841.1"/>
    </source>
</evidence>
<reference evidence="1 2" key="1">
    <citation type="submission" date="2014-04" db="EMBL/GenBank/DDBJ databases">
        <authorList>
            <person name="Sears C."/>
            <person name="Carroll K."/>
            <person name="Sack B.R."/>
            <person name="Qadri F."/>
            <person name="Myers L.L."/>
            <person name="Chung G.-T."/>
            <person name="Escheverria P."/>
            <person name="Fraser C.M."/>
            <person name="Sadzewicz L."/>
            <person name="Shefchek K.A."/>
            <person name="Tallon L."/>
            <person name="Das S.P."/>
            <person name="Daugherty S."/>
            <person name="Mongodin E.F."/>
        </authorList>
    </citation>
    <scope>NUCLEOTIDE SEQUENCE [LARGE SCALE GENOMIC DNA]</scope>
    <source>
        <strain evidence="2">3775 SL(B) 10 (iv)</strain>
    </source>
</reference>
<comment type="caution">
    <text evidence="1">The sequence shown here is derived from an EMBL/GenBank/DDBJ whole genome shotgun (WGS) entry which is preliminary data.</text>
</comment>
<accession>A0A078QZQ6</accession>
<sequence>MNFISAFGDEINYLEKYPCADSAGSGLFMGTWGHLFFS</sequence>
<gene>
    <name evidence="1" type="ORF">M097_3524</name>
</gene>
<dbReference type="AlphaFoldDB" id="A0A078QZQ6"/>
<evidence type="ECO:0000313" key="2">
    <source>
        <dbReference type="Proteomes" id="UP000028134"/>
    </source>
</evidence>
<dbReference type="EMBL" id="JNHI01000028">
    <property type="protein sequence ID" value="KDS27841.1"/>
    <property type="molecule type" value="Genomic_DNA"/>
</dbReference>